<evidence type="ECO:0000313" key="2">
    <source>
        <dbReference type="EMBL" id="MFC4535902.1"/>
    </source>
</evidence>
<feature type="compositionally biased region" description="Low complexity" evidence="1">
    <location>
        <begin position="173"/>
        <end position="185"/>
    </location>
</feature>
<sequence>MNRFPRVLGVRTGYDPDQVDALIQRIEATLGRGVLDGPPITADEIRNARFRTKLGGYHELAVDYALDAFVIAVEIHGQSPVAPGVVEPGPVPSPASSAAPSASSTVSPVSSGAPSVPRPRVVAHPVVEPSREKSAFEPFRPARARETPARETPRAGSLFEPATPMSAFSAPQAAPVPERTRAAPAPAAPDDDEDDAPTLPGMPKVTAQGPIPGEAGSPSAPGRGGPGESASGQGGPGQSVPGQGAPGQGGPGQGVSGQGGPGRSVPGQGGLSAGGPGVLGAAGTPPPPPMAGPPGTRISTQPGTGSLAAAWLEEQATRVERVLFRPARLGAGYNEDEVDVFLDHVVATLRGTSEHALTAEQVRKATFSTVVFKTGYAVTQVDAFLAEVAGVLDRREALVGEQEQHV</sequence>
<feature type="compositionally biased region" description="Gly residues" evidence="1">
    <location>
        <begin position="222"/>
        <end position="237"/>
    </location>
</feature>
<proteinExistence type="predicted"/>
<evidence type="ECO:0000313" key="3">
    <source>
        <dbReference type="Proteomes" id="UP001596004"/>
    </source>
</evidence>
<dbReference type="Gene3D" id="6.10.250.660">
    <property type="match status" value="3"/>
</dbReference>
<gene>
    <name evidence="2" type="ORF">ACFO60_34490</name>
</gene>
<comment type="caution">
    <text evidence="2">The sequence shown here is derived from an EMBL/GenBank/DDBJ whole genome shotgun (WGS) entry which is preliminary data.</text>
</comment>
<dbReference type="NCBIfam" id="TIGR03544">
    <property type="entry name" value="DivI1A_domain"/>
    <property type="match status" value="3"/>
</dbReference>
<dbReference type="InterPro" id="IPR019933">
    <property type="entry name" value="DivIVA_domain"/>
</dbReference>
<evidence type="ECO:0000256" key="1">
    <source>
        <dbReference type="SAM" id="MobiDB-lite"/>
    </source>
</evidence>
<organism evidence="2 3">
    <name type="scientific">Sphaerisporangium dianthi</name>
    <dbReference type="NCBI Taxonomy" id="1436120"/>
    <lineage>
        <taxon>Bacteria</taxon>
        <taxon>Bacillati</taxon>
        <taxon>Actinomycetota</taxon>
        <taxon>Actinomycetes</taxon>
        <taxon>Streptosporangiales</taxon>
        <taxon>Streptosporangiaceae</taxon>
        <taxon>Sphaerisporangium</taxon>
    </lineage>
</organism>
<dbReference type="EMBL" id="JBHSFP010000036">
    <property type="protein sequence ID" value="MFC4535902.1"/>
    <property type="molecule type" value="Genomic_DNA"/>
</dbReference>
<dbReference type="RefSeq" id="WP_380849354.1">
    <property type="nucleotide sequence ID" value="NZ_JBHSFP010000036.1"/>
</dbReference>
<protein>
    <submittedName>
        <fullName evidence="2">DivIVA domain-containing protein</fullName>
    </submittedName>
</protein>
<keyword evidence="3" id="KW-1185">Reference proteome</keyword>
<feature type="compositionally biased region" description="Low complexity" evidence="1">
    <location>
        <begin position="212"/>
        <end position="221"/>
    </location>
</feature>
<feature type="compositionally biased region" description="Basic and acidic residues" evidence="1">
    <location>
        <begin position="143"/>
        <end position="153"/>
    </location>
</feature>
<dbReference type="Proteomes" id="UP001596004">
    <property type="component" value="Unassembled WGS sequence"/>
</dbReference>
<name>A0ABV9CT94_9ACTN</name>
<feature type="region of interest" description="Disordered" evidence="1">
    <location>
        <begin position="84"/>
        <end position="303"/>
    </location>
</feature>
<accession>A0ABV9CT94</accession>
<reference evidence="3" key="1">
    <citation type="journal article" date="2019" name="Int. J. Syst. Evol. Microbiol.">
        <title>The Global Catalogue of Microorganisms (GCM) 10K type strain sequencing project: providing services to taxonomists for standard genome sequencing and annotation.</title>
        <authorList>
            <consortium name="The Broad Institute Genomics Platform"/>
            <consortium name="The Broad Institute Genome Sequencing Center for Infectious Disease"/>
            <person name="Wu L."/>
            <person name="Ma J."/>
        </authorList>
    </citation>
    <scope>NUCLEOTIDE SEQUENCE [LARGE SCALE GENOMIC DNA]</scope>
    <source>
        <strain evidence="3">CGMCC 4.7132</strain>
    </source>
</reference>
<feature type="compositionally biased region" description="Low complexity" evidence="1">
    <location>
        <begin position="84"/>
        <end position="128"/>
    </location>
</feature>
<feature type="compositionally biased region" description="Gly residues" evidence="1">
    <location>
        <begin position="244"/>
        <end position="280"/>
    </location>
</feature>